<dbReference type="PANTHER" id="PTHR33491">
    <property type="entry name" value="OSJNBA0016N04.9 PROTEIN"/>
    <property type="match status" value="1"/>
</dbReference>
<dbReference type="AlphaFoldDB" id="A0A7I8IP06"/>
<gene>
    <name evidence="5" type="ORF">SI7747_04005643</name>
</gene>
<dbReference type="EMBL" id="LR743591">
    <property type="protein sequence ID" value="CAA2619476.1"/>
    <property type="molecule type" value="Genomic_DNA"/>
</dbReference>
<accession>A0A7I8IP06</accession>
<feature type="signal peptide" evidence="3">
    <location>
        <begin position="1"/>
        <end position="18"/>
    </location>
</feature>
<keyword evidence="6" id="KW-1185">Reference proteome</keyword>
<evidence type="ECO:0000256" key="1">
    <source>
        <dbReference type="ARBA" id="ARBA00004167"/>
    </source>
</evidence>
<dbReference type="InterPro" id="IPR025287">
    <property type="entry name" value="WAK_GUB"/>
</dbReference>
<dbReference type="GO" id="GO:0030247">
    <property type="term" value="F:polysaccharide binding"/>
    <property type="evidence" value="ECO:0007669"/>
    <property type="project" value="InterPro"/>
</dbReference>
<dbReference type="Proteomes" id="UP001189122">
    <property type="component" value="Unassembled WGS sequence"/>
</dbReference>
<evidence type="ECO:0000256" key="2">
    <source>
        <dbReference type="ARBA" id="ARBA00022729"/>
    </source>
</evidence>
<dbReference type="EMBL" id="CACRZD030000004">
    <property type="protein sequence ID" value="CAA6659203.1"/>
    <property type="molecule type" value="Genomic_DNA"/>
</dbReference>
<dbReference type="Pfam" id="PF13947">
    <property type="entry name" value="GUB_WAK_bind"/>
    <property type="match status" value="1"/>
</dbReference>
<protein>
    <recommendedName>
        <fullName evidence="4">Wall-associated receptor kinase galacturonan-binding domain-containing protein</fullName>
    </recommendedName>
</protein>
<name>A0A7I8IP06_SPIIN</name>
<proteinExistence type="predicted"/>
<feature type="domain" description="Wall-associated receptor kinase galacturonan-binding" evidence="4">
    <location>
        <begin position="29"/>
        <end position="82"/>
    </location>
</feature>
<keyword evidence="2 3" id="KW-0732">Signal</keyword>
<evidence type="ECO:0000313" key="5">
    <source>
        <dbReference type="EMBL" id="CAA2619476.1"/>
    </source>
</evidence>
<feature type="chain" id="PRO_5029441395" description="Wall-associated receptor kinase galacturonan-binding domain-containing protein" evidence="3">
    <location>
        <begin position="19"/>
        <end position="301"/>
    </location>
</feature>
<evidence type="ECO:0000313" key="6">
    <source>
        <dbReference type="Proteomes" id="UP001189122"/>
    </source>
</evidence>
<sequence length="301" mass="33361">MSVIVFLLFVFLTTTTTGTVTASTLLPSCKAKCGDVDIPYPFGIGDGCYAKEYGDFRINCWGNSAAFLSDSVYEIVDISVTGELRIKGSTGFDCYDRSGERTYYFPSVNLSNLPFTFSHTRNKFVVIGCDTNAYIWDQYDTRYSGGCMSYCESLDSFKGMPNGSSCSGLGCCDVSIPRGIKSYITGITTYYSYKYSMDFNHCGFIFLAQQGQYTFSVSDLNSTRLELQTRPIVLDWSIGGQTCEEAKKNRTVPYACRSDNSECIESNNAVGYLCNCSKGYQGNPYLPRGCQGMIKTPHCFD</sequence>
<dbReference type="GO" id="GO:0016020">
    <property type="term" value="C:membrane"/>
    <property type="evidence" value="ECO:0007669"/>
    <property type="project" value="UniProtKB-SubCell"/>
</dbReference>
<reference evidence="5 6" key="1">
    <citation type="submission" date="2019-12" db="EMBL/GenBank/DDBJ databases">
        <authorList>
            <person name="Scholz U."/>
            <person name="Mascher M."/>
            <person name="Fiebig A."/>
        </authorList>
    </citation>
    <scope>NUCLEOTIDE SEQUENCE</scope>
</reference>
<comment type="subcellular location">
    <subcellularLocation>
        <location evidence="1">Membrane</location>
        <topology evidence="1">Single-pass membrane protein</topology>
    </subcellularLocation>
</comment>
<evidence type="ECO:0000259" key="4">
    <source>
        <dbReference type="Pfam" id="PF13947"/>
    </source>
</evidence>
<evidence type="ECO:0000256" key="3">
    <source>
        <dbReference type="SAM" id="SignalP"/>
    </source>
</evidence>
<organism evidence="5">
    <name type="scientific">Spirodela intermedia</name>
    <name type="common">Intermediate duckweed</name>
    <dbReference type="NCBI Taxonomy" id="51605"/>
    <lineage>
        <taxon>Eukaryota</taxon>
        <taxon>Viridiplantae</taxon>
        <taxon>Streptophyta</taxon>
        <taxon>Embryophyta</taxon>
        <taxon>Tracheophyta</taxon>
        <taxon>Spermatophyta</taxon>
        <taxon>Magnoliopsida</taxon>
        <taxon>Liliopsida</taxon>
        <taxon>Araceae</taxon>
        <taxon>Lemnoideae</taxon>
        <taxon>Spirodela</taxon>
    </lineage>
</organism>